<name>A0A8J6TJ94_9CHLR</name>
<comment type="caution">
    <text evidence="1">The sequence shown here is derived from an EMBL/GenBank/DDBJ whole genome shotgun (WGS) entry which is preliminary data.</text>
</comment>
<reference evidence="1 2" key="1">
    <citation type="submission" date="2020-08" db="EMBL/GenBank/DDBJ databases">
        <title>Bridging the membrane lipid divide: bacteria of the FCB group superphylum have the potential to synthesize archaeal ether lipids.</title>
        <authorList>
            <person name="Villanueva L."/>
            <person name="Von Meijenfeldt F.A.B."/>
            <person name="Westbye A.B."/>
            <person name="Yadav S."/>
            <person name="Hopmans E.C."/>
            <person name="Dutilh B.E."/>
            <person name="Sinninghe Damste J.S."/>
        </authorList>
    </citation>
    <scope>NUCLEOTIDE SEQUENCE [LARGE SCALE GENOMIC DNA]</scope>
    <source>
        <strain evidence="1">NIOZ-UU36</strain>
    </source>
</reference>
<dbReference type="Proteomes" id="UP000614469">
    <property type="component" value="Unassembled WGS sequence"/>
</dbReference>
<protein>
    <submittedName>
        <fullName evidence="1">Uncharacterized protein</fullName>
    </submittedName>
</protein>
<gene>
    <name evidence="1" type="ORF">H8E29_11010</name>
</gene>
<dbReference type="AlphaFoldDB" id="A0A8J6TJ94"/>
<evidence type="ECO:0000313" key="1">
    <source>
        <dbReference type="EMBL" id="MBC8335789.1"/>
    </source>
</evidence>
<organism evidence="1 2">
    <name type="scientific">Candidatus Desulfolinea nitratireducens</name>
    <dbReference type="NCBI Taxonomy" id="2841698"/>
    <lineage>
        <taxon>Bacteria</taxon>
        <taxon>Bacillati</taxon>
        <taxon>Chloroflexota</taxon>
        <taxon>Anaerolineae</taxon>
        <taxon>Anaerolineales</taxon>
        <taxon>Anaerolineales incertae sedis</taxon>
        <taxon>Candidatus Desulfolinea</taxon>
    </lineage>
</organism>
<accession>A0A8J6TJ94</accession>
<dbReference type="EMBL" id="JACNJN010000123">
    <property type="protein sequence ID" value="MBC8335789.1"/>
    <property type="molecule type" value="Genomic_DNA"/>
</dbReference>
<evidence type="ECO:0000313" key="2">
    <source>
        <dbReference type="Proteomes" id="UP000614469"/>
    </source>
</evidence>
<proteinExistence type="predicted"/>
<sequence>MNKFPSAKEKTDLRVETYIKDWNWDAASHEFALQMGAFLLQFIDHLRSSGLSQKTIRKHEANCWLIGAFECDYGDHDVFTPALFLGGGPAFLYEFKRKVSASQYALTSYKSTWCKIEKYVKTLAHDNAGH</sequence>